<dbReference type="Proteomes" id="UP000530564">
    <property type="component" value="Unassembled WGS sequence"/>
</dbReference>
<proteinExistence type="inferred from homology"/>
<evidence type="ECO:0000256" key="4">
    <source>
        <dbReference type="ARBA" id="ARBA00023239"/>
    </source>
</evidence>
<evidence type="ECO:0000259" key="5">
    <source>
        <dbReference type="PROSITE" id="PS51891"/>
    </source>
</evidence>
<name>A0A840A016_9CAUL</name>
<accession>A0A840A016</accession>
<dbReference type="PROSITE" id="PS51891">
    <property type="entry name" value="CENP_V_GFA"/>
    <property type="match status" value="1"/>
</dbReference>
<sequence length="130" mass="14458">MIRGSCNCGMVRFELTAPPTMMGTCHCSRCRKAAAGTFVLVARESLRWIAGREAVASYLPEPPFKYARCFCRHCGTGLGEIASDAETFPIAAHCLDDDPQVRNRFHEWVSVKPAWYEICDAAKQFPENPG</sequence>
<dbReference type="GO" id="GO:0016846">
    <property type="term" value="F:carbon-sulfur lyase activity"/>
    <property type="evidence" value="ECO:0007669"/>
    <property type="project" value="InterPro"/>
</dbReference>
<dbReference type="AlphaFoldDB" id="A0A840A016"/>
<dbReference type="PANTHER" id="PTHR33337:SF40">
    <property type="entry name" value="CENP-V_GFA DOMAIN-CONTAINING PROTEIN-RELATED"/>
    <property type="match status" value="1"/>
</dbReference>
<comment type="similarity">
    <text evidence="1">Belongs to the Gfa family.</text>
</comment>
<keyword evidence="3" id="KW-0862">Zinc</keyword>
<dbReference type="GO" id="GO:0046872">
    <property type="term" value="F:metal ion binding"/>
    <property type="evidence" value="ECO:0007669"/>
    <property type="project" value="UniProtKB-KW"/>
</dbReference>
<evidence type="ECO:0000313" key="7">
    <source>
        <dbReference type="Proteomes" id="UP000530564"/>
    </source>
</evidence>
<organism evidence="6 7">
    <name type="scientific">Phenylobacterium haematophilum</name>
    <dbReference type="NCBI Taxonomy" id="98513"/>
    <lineage>
        <taxon>Bacteria</taxon>
        <taxon>Pseudomonadati</taxon>
        <taxon>Pseudomonadota</taxon>
        <taxon>Alphaproteobacteria</taxon>
        <taxon>Caulobacterales</taxon>
        <taxon>Caulobacteraceae</taxon>
        <taxon>Phenylobacterium</taxon>
    </lineage>
</organism>
<feature type="domain" description="CENP-V/GFA" evidence="5">
    <location>
        <begin position="2"/>
        <end position="117"/>
    </location>
</feature>
<keyword evidence="4" id="KW-0456">Lyase</keyword>
<evidence type="ECO:0000256" key="2">
    <source>
        <dbReference type="ARBA" id="ARBA00022723"/>
    </source>
</evidence>
<dbReference type="InterPro" id="IPR006913">
    <property type="entry name" value="CENP-V/GFA"/>
</dbReference>
<reference evidence="6 7" key="1">
    <citation type="submission" date="2020-08" db="EMBL/GenBank/DDBJ databases">
        <title>Genomic Encyclopedia of Type Strains, Phase IV (KMG-IV): sequencing the most valuable type-strain genomes for metagenomic binning, comparative biology and taxonomic classification.</title>
        <authorList>
            <person name="Goeker M."/>
        </authorList>
    </citation>
    <scope>NUCLEOTIDE SEQUENCE [LARGE SCALE GENOMIC DNA]</scope>
    <source>
        <strain evidence="6 7">DSM 21793</strain>
    </source>
</reference>
<evidence type="ECO:0000313" key="6">
    <source>
        <dbReference type="EMBL" id="MBB3891738.1"/>
    </source>
</evidence>
<keyword evidence="7" id="KW-1185">Reference proteome</keyword>
<evidence type="ECO:0000256" key="3">
    <source>
        <dbReference type="ARBA" id="ARBA00022833"/>
    </source>
</evidence>
<keyword evidence="2" id="KW-0479">Metal-binding</keyword>
<dbReference type="Pfam" id="PF04828">
    <property type="entry name" value="GFA"/>
    <property type="match status" value="1"/>
</dbReference>
<comment type="caution">
    <text evidence="6">The sequence shown here is derived from an EMBL/GenBank/DDBJ whole genome shotgun (WGS) entry which is preliminary data.</text>
</comment>
<dbReference type="EMBL" id="JACIDK010000003">
    <property type="protein sequence ID" value="MBB3891738.1"/>
    <property type="molecule type" value="Genomic_DNA"/>
</dbReference>
<gene>
    <name evidence="6" type="ORF">GGQ61_002466</name>
</gene>
<dbReference type="RefSeq" id="WP_183773128.1">
    <property type="nucleotide sequence ID" value="NZ_JACIDK010000003.1"/>
</dbReference>
<dbReference type="Gene3D" id="3.90.1590.10">
    <property type="entry name" value="glutathione-dependent formaldehyde- activating enzyme (gfa)"/>
    <property type="match status" value="1"/>
</dbReference>
<dbReference type="PANTHER" id="PTHR33337">
    <property type="entry name" value="GFA DOMAIN-CONTAINING PROTEIN"/>
    <property type="match status" value="1"/>
</dbReference>
<evidence type="ECO:0000256" key="1">
    <source>
        <dbReference type="ARBA" id="ARBA00005495"/>
    </source>
</evidence>
<dbReference type="InterPro" id="IPR011057">
    <property type="entry name" value="Mss4-like_sf"/>
</dbReference>
<protein>
    <recommendedName>
        <fullName evidence="5">CENP-V/GFA domain-containing protein</fullName>
    </recommendedName>
</protein>
<dbReference type="SUPFAM" id="SSF51316">
    <property type="entry name" value="Mss4-like"/>
    <property type="match status" value="1"/>
</dbReference>